<proteinExistence type="predicted"/>
<reference evidence="7 8" key="1">
    <citation type="journal article" date="2022" name="Nat. Genet.">
        <title>Improved pea reference genome and pan-genome highlight genomic features and evolutionary characteristics.</title>
        <authorList>
            <person name="Yang T."/>
            <person name="Liu R."/>
            <person name="Luo Y."/>
            <person name="Hu S."/>
            <person name="Wang D."/>
            <person name="Wang C."/>
            <person name="Pandey M.K."/>
            <person name="Ge S."/>
            <person name="Xu Q."/>
            <person name="Li N."/>
            <person name="Li G."/>
            <person name="Huang Y."/>
            <person name="Saxena R.K."/>
            <person name="Ji Y."/>
            <person name="Li M."/>
            <person name="Yan X."/>
            <person name="He Y."/>
            <person name="Liu Y."/>
            <person name="Wang X."/>
            <person name="Xiang C."/>
            <person name="Varshney R.K."/>
            <person name="Ding H."/>
            <person name="Gao S."/>
            <person name="Zong X."/>
        </authorList>
    </citation>
    <scope>NUCLEOTIDE SEQUENCE [LARGE SCALE GENOMIC DNA]</scope>
    <source>
        <strain evidence="7 8">cv. Zhongwan 6</strain>
    </source>
</reference>
<dbReference type="EMBL" id="JAMSHJ010000005">
    <property type="protein sequence ID" value="KAI5409617.1"/>
    <property type="molecule type" value="Genomic_DNA"/>
</dbReference>
<comment type="caution">
    <text evidence="7">The sequence shown here is derived from an EMBL/GenBank/DDBJ whole genome shotgun (WGS) entry which is preliminary data.</text>
</comment>
<evidence type="ECO:0000256" key="6">
    <source>
        <dbReference type="ARBA" id="ARBA00023242"/>
    </source>
</evidence>
<dbReference type="GO" id="GO:0033588">
    <property type="term" value="C:elongator holoenzyme complex"/>
    <property type="evidence" value="ECO:0007669"/>
    <property type="project" value="InterPro"/>
</dbReference>
<gene>
    <name evidence="7" type="ORF">KIW84_055158</name>
</gene>
<dbReference type="PANTHER" id="PTHR44111:SF1">
    <property type="entry name" value="ELONGATOR COMPLEX PROTEIN 2"/>
    <property type="match status" value="1"/>
</dbReference>
<dbReference type="Gramene" id="Psat05G0515800-T1">
    <property type="protein sequence ID" value="KAI5409617.1"/>
    <property type="gene ID" value="KIW84_055158"/>
</dbReference>
<keyword evidence="6" id="KW-0539">Nucleus</keyword>
<dbReference type="Proteomes" id="UP001058974">
    <property type="component" value="Chromosome 5"/>
</dbReference>
<keyword evidence="5" id="KW-0677">Repeat</keyword>
<sequence>MCLGFGKQSLLHITTEVEVEKDRRTQKSILRVVGQIEIRVDLMDAHCQLKSEVLLKGIPQAEENGTEKGISPKNQQTLSQIPVTARSGDYIISSSHDRITRIYAPWKAEAPHKNGELWYEISCPQVHGHDINCMTVVQGKRNYHQ</sequence>
<accession>A0A9D4WX98</accession>
<dbReference type="InterPro" id="IPR037289">
    <property type="entry name" value="Elp2"/>
</dbReference>
<dbReference type="GO" id="GO:0002098">
    <property type="term" value="P:tRNA wobble uridine modification"/>
    <property type="evidence" value="ECO:0007669"/>
    <property type="project" value="InterPro"/>
</dbReference>
<keyword evidence="4" id="KW-0853">WD repeat</keyword>
<organism evidence="7 8">
    <name type="scientific">Pisum sativum</name>
    <name type="common">Garden pea</name>
    <name type="synonym">Lathyrus oleraceus</name>
    <dbReference type="NCBI Taxonomy" id="3888"/>
    <lineage>
        <taxon>Eukaryota</taxon>
        <taxon>Viridiplantae</taxon>
        <taxon>Streptophyta</taxon>
        <taxon>Embryophyta</taxon>
        <taxon>Tracheophyta</taxon>
        <taxon>Spermatophyta</taxon>
        <taxon>Magnoliopsida</taxon>
        <taxon>eudicotyledons</taxon>
        <taxon>Gunneridae</taxon>
        <taxon>Pentapetalae</taxon>
        <taxon>rosids</taxon>
        <taxon>fabids</taxon>
        <taxon>Fabales</taxon>
        <taxon>Fabaceae</taxon>
        <taxon>Papilionoideae</taxon>
        <taxon>50 kb inversion clade</taxon>
        <taxon>NPAAA clade</taxon>
        <taxon>Hologalegina</taxon>
        <taxon>IRL clade</taxon>
        <taxon>Fabeae</taxon>
        <taxon>Lathyrus</taxon>
    </lineage>
</organism>
<protein>
    <submittedName>
        <fullName evidence="7">Uncharacterized protein</fullName>
    </submittedName>
</protein>
<dbReference type="AlphaFoldDB" id="A0A9D4WX98"/>
<dbReference type="PANTHER" id="PTHR44111">
    <property type="entry name" value="ELONGATOR COMPLEX PROTEIN 2"/>
    <property type="match status" value="1"/>
</dbReference>
<keyword evidence="3" id="KW-0963">Cytoplasm</keyword>
<comment type="subcellular location">
    <subcellularLocation>
        <location evidence="2">Cytoplasm</location>
    </subcellularLocation>
    <subcellularLocation>
        <location evidence="1">Nucleus</location>
    </subcellularLocation>
</comment>
<evidence type="ECO:0000313" key="7">
    <source>
        <dbReference type="EMBL" id="KAI5409617.1"/>
    </source>
</evidence>
<evidence type="ECO:0000313" key="8">
    <source>
        <dbReference type="Proteomes" id="UP001058974"/>
    </source>
</evidence>
<keyword evidence="8" id="KW-1185">Reference proteome</keyword>
<name>A0A9D4WX98_PEA</name>
<evidence type="ECO:0000256" key="5">
    <source>
        <dbReference type="ARBA" id="ARBA00022737"/>
    </source>
</evidence>
<evidence type="ECO:0000256" key="4">
    <source>
        <dbReference type="ARBA" id="ARBA00022574"/>
    </source>
</evidence>
<dbReference type="GO" id="GO:0005737">
    <property type="term" value="C:cytoplasm"/>
    <property type="evidence" value="ECO:0007669"/>
    <property type="project" value="UniProtKB-SubCell"/>
</dbReference>
<evidence type="ECO:0000256" key="3">
    <source>
        <dbReference type="ARBA" id="ARBA00022490"/>
    </source>
</evidence>
<evidence type="ECO:0000256" key="2">
    <source>
        <dbReference type="ARBA" id="ARBA00004496"/>
    </source>
</evidence>
<dbReference type="GO" id="GO:0005634">
    <property type="term" value="C:nucleus"/>
    <property type="evidence" value="ECO:0007669"/>
    <property type="project" value="UniProtKB-SubCell"/>
</dbReference>
<evidence type="ECO:0000256" key="1">
    <source>
        <dbReference type="ARBA" id="ARBA00004123"/>
    </source>
</evidence>